<dbReference type="InterPro" id="IPR013083">
    <property type="entry name" value="Znf_RING/FYVE/PHD"/>
</dbReference>
<accession>A0AAV5QSC1</accession>
<sequence length="522" mass="58905">MVLQEYDSDDYLSDEEDICPLCAEEMDSSDKRFKPCPCGYQICQFCYNNIRENPELNGRCPACRRKYRDEDVEYIELTEAEIKAESSRKANRDKEKKQKEKERREHENASRKHLADMRVIQKNLVYVVGLNPPVTPEELQPTLRSERYFGQYGKILKLVINKRNQNANSVGNTGYGIYVTYSKTEDADRCIRAIDGSIMDGRVIRAAYGTTKYCSSYLRGLPCPNPNCMFLHEPGEEADSFNRQDMSTHQGNELGRHREGGIIRYGAHGGKDGNVHDSLHENDHEHNRVGLPPTASWAKNIGTGNSQNNSPKPKNATLANVSAFPTLAETALQGSNNSGTNLHTITHKEKRRDKSSNANKDKLRDNIDDLVLNEASSTKFMSQTLQMLQTGFENIDYEFKTDSFKERFHDDPDSFEQLFVFLPQENLQEPAKDEEIDYLIVGTKLVDSIILNTRAEDYFMTNGTSKINATDANEAINITSGTIVSNAIPPPGLVGSKPFLEGHHQNSHSSEILNHLLNGKKN</sequence>
<evidence type="ECO:0000256" key="1">
    <source>
        <dbReference type="ARBA" id="ARBA00004123"/>
    </source>
</evidence>
<keyword evidence="18" id="KW-1185">Reference proteome</keyword>
<keyword evidence="2" id="KW-0678">Repressor</keyword>
<dbReference type="GO" id="GO:0010557">
    <property type="term" value="P:positive regulation of macromolecule biosynthetic process"/>
    <property type="evidence" value="ECO:0007669"/>
    <property type="project" value="UniProtKB-ARBA"/>
</dbReference>
<evidence type="ECO:0000256" key="2">
    <source>
        <dbReference type="ARBA" id="ARBA00022491"/>
    </source>
</evidence>
<dbReference type="RefSeq" id="XP_064854186.1">
    <property type="nucleotide sequence ID" value="XM_064998114.1"/>
</dbReference>
<keyword evidence="6 11" id="KW-0694">RNA-binding</keyword>
<dbReference type="InterPro" id="IPR012677">
    <property type="entry name" value="Nucleotide-bd_a/b_plait_sf"/>
</dbReference>
<dbReference type="GO" id="GO:0008270">
    <property type="term" value="F:zinc ion binding"/>
    <property type="evidence" value="ECO:0007669"/>
    <property type="project" value="UniProtKB-KW"/>
</dbReference>
<feature type="region of interest" description="Disordered" evidence="13">
    <location>
        <begin position="282"/>
        <end position="316"/>
    </location>
</feature>
<dbReference type="InterPro" id="IPR000571">
    <property type="entry name" value="Znf_CCCH"/>
</dbReference>
<dbReference type="Proteomes" id="UP001360560">
    <property type="component" value="Unassembled WGS sequence"/>
</dbReference>
<dbReference type="GO" id="GO:0030015">
    <property type="term" value="C:CCR4-NOT core complex"/>
    <property type="evidence" value="ECO:0007669"/>
    <property type="project" value="UniProtKB-ARBA"/>
</dbReference>
<dbReference type="PROSITE" id="PS50102">
    <property type="entry name" value="RRM"/>
    <property type="match status" value="1"/>
</dbReference>
<keyword evidence="4 12" id="KW-0863">Zinc-finger</keyword>
<dbReference type="CDD" id="cd16618">
    <property type="entry name" value="mRING-HC-C4C4_CNOT4"/>
    <property type="match status" value="1"/>
</dbReference>
<keyword evidence="8" id="KW-0175">Coiled coil</keyword>
<dbReference type="GO" id="GO:0003723">
    <property type="term" value="F:RNA binding"/>
    <property type="evidence" value="ECO:0007669"/>
    <property type="project" value="UniProtKB-UniRule"/>
</dbReference>
<dbReference type="Gene3D" id="3.30.40.10">
    <property type="entry name" value="Zinc/RING finger domain, C3HC4 (zinc finger)"/>
    <property type="match status" value="1"/>
</dbReference>
<reference evidence="17 18" key="1">
    <citation type="journal article" date="2023" name="Elife">
        <title>Identification of key yeast species and microbe-microbe interactions impacting larval growth of Drosophila in the wild.</title>
        <authorList>
            <person name="Mure A."/>
            <person name="Sugiura Y."/>
            <person name="Maeda R."/>
            <person name="Honda K."/>
            <person name="Sakurai N."/>
            <person name="Takahashi Y."/>
            <person name="Watada M."/>
            <person name="Katoh T."/>
            <person name="Gotoh A."/>
            <person name="Gotoh Y."/>
            <person name="Taniguchi I."/>
            <person name="Nakamura K."/>
            <person name="Hayashi T."/>
            <person name="Katayama T."/>
            <person name="Uemura T."/>
            <person name="Hattori Y."/>
        </authorList>
    </citation>
    <scope>NUCLEOTIDE SEQUENCE [LARGE SCALE GENOMIC DNA]</scope>
    <source>
        <strain evidence="17 18">SC-9</strain>
    </source>
</reference>
<dbReference type="GO" id="GO:0000956">
    <property type="term" value="P:nuclear-transcribed mRNA catabolic process"/>
    <property type="evidence" value="ECO:0007669"/>
    <property type="project" value="UniProtKB-ARBA"/>
</dbReference>
<dbReference type="InterPro" id="IPR003954">
    <property type="entry name" value="RRM_euk-type"/>
</dbReference>
<dbReference type="EMBL" id="BTFZ01000011">
    <property type="protein sequence ID" value="GMM37190.1"/>
    <property type="molecule type" value="Genomic_DNA"/>
</dbReference>
<feature type="compositionally biased region" description="Basic and acidic residues" evidence="13">
    <location>
        <begin position="352"/>
        <end position="362"/>
    </location>
</feature>
<dbReference type="InterPro" id="IPR001841">
    <property type="entry name" value="Znf_RING"/>
</dbReference>
<dbReference type="SUPFAM" id="SSF54928">
    <property type="entry name" value="RNA-binding domain, RBD"/>
    <property type="match status" value="1"/>
</dbReference>
<feature type="domain" description="C3H1-type" evidence="16">
    <location>
        <begin position="208"/>
        <end position="235"/>
    </location>
</feature>
<dbReference type="FunFam" id="3.30.70.330:FF:000257">
    <property type="entry name" value="CCR4-NOT core complex subunit Not4"/>
    <property type="match status" value="1"/>
</dbReference>
<dbReference type="GeneID" id="90075165"/>
<proteinExistence type="predicted"/>
<dbReference type="PROSITE" id="PS50103">
    <property type="entry name" value="ZF_C3H1"/>
    <property type="match status" value="1"/>
</dbReference>
<dbReference type="GO" id="GO:0051254">
    <property type="term" value="P:positive regulation of RNA metabolic process"/>
    <property type="evidence" value="ECO:0007669"/>
    <property type="project" value="UniProtKB-ARBA"/>
</dbReference>
<dbReference type="CDD" id="cd12438">
    <property type="entry name" value="RRM_CNOT4"/>
    <property type="match status" value="1"/>
</dbReference>
<comment type="caution">
    <text evidence="17">The sequence shown here is derived from an EMBL/GenBank/DDBJ whole genome shotgun (WGS) entry which is preliminary data.</text>
</comment>
<gene>
    <name evidence="17" type="ORF">DASC09_045150</name>
</gene>
<dbReference type="GO" id="GO:0005634">
    <property type="term" value="C:nucleus"/>
    <property type="evidence" value="ECO:0007669"/>
    <property type="project" value="UniProtKB-SubCell"/>
</dbReference>
<dbReference type="PROSITE" id="PS50089">
    <property type="entry name" value="ZF_RING_2"/>
    <property type="match status" value="1"/>
</dbReference>
<feature type="compositionally biased region" description="Polar residues" evidence="13">
    <location>
        <begin position="302"/>
        <end position="316"/>
    </location>
</feature>
<feature type="zinc finger region" description="C3H1-type" evidence="12">
    <location>
        <begin position="208"/>
        <end position="235"/>
    </location>
</feature>
<dbReference type="PANTHER" id="PTHR12603">
    <property type="entry name" value="CCR4-NOT TRANSCRIPTION COMPLEX RELATED"/>
    <property type="match status" value="1"/>
</dbReference>
<dbReference type="GO" id="GO:0016567">
    <property type="term" value="P:protein ubiquitination"/>
    <property type="evidence" value="ECO:0007669"/>
    <property type="project" value="TreeGrafter"/>
</dbReference>
<protein>
    <recommendedName>
        <fullName evidence="19">General negative regulator of transcription subunit 4</fullName>
    </recommendedName>
</protein>
<dbReference type="PANTHER" id="PTHR12603:SF0">
    <property type="entry name" value="CCR4-NOT TRANSCRIPTION COMPLEX SUBUNIT 4"/>
    <property type="match status" value="1"/>
</dbReference>
<dbReference type="SUPFAM" id="SSF57850">
    <property type="entry name" value="RING/U-box"/>
    <property type="match status" value="1"/>
</dbReference>
<evidence type="ECO:0000256" key="11">
    <source>
        <dbReference type="PROSITE-ProRule" id="PRU00176"/>
    </source>
</evidence>
<dbReference type="InterPro" id="IPR035979">
    <property type="entry name" value="RBD_domain_sf"/>
</dbReference>
<dbReference type="Gene3D" id="3.30.70.330">
    <property type="match status" value="1"/>
</dbReference>
<keyword evidence="5 12" id="KW-0862">Zinc</keyword>
<keyword evidence="10" id="KW-0539">Nucleus</keyword>
<dbReference type="Pfam" id="PF14570">
    <property type="entry name" value="zf-RING_4"/>
    <property type="match status" value="1"/>
</dbReference>
<dbReference type="GO" id="GO:0061630">
    <property type="term" value="F:ubiquitin protein ligase activity"/>
    <property type="evidence" value="ECO:0007669"/>
    <property type="project" value="UniProtKB-ARBA"/>
</dbReference>
<keyword evidence="7" id="KW-0805">Transcription regulation</keyword>
<keyword evidence="9" id="KW-0804">Transcription</keyword>
<keyword evidence="3 12" id="KW-0479">Metal-binding</keyword>
<dbReference type="InterPro" id="IPR039515">
    <property type="entry name" value="NOT4_mRING-HC-C4C4"/>
</dbReference>
<evidence type="ECO:0000256" key="13">
    <source>
        <dbReference type="SAM" id="MobiDB-lite"/>
    </source>
</evidence>
<dbReference type="InterPro" id="IPR000504">
    <property type="entry name" value="RRM_dom"/>
</dbReference>
<feature type="region of interest" description="Disordered" evidence="13">
    <location>
        <begin position="85"/>
        <end position="112"/>
    </location>
</feature>
<dbReference type="AlphaFoldDB" id="A0AAV5QSC1"/>
<feature type="compositionally biased region" description="Polar residues" evidence="13">
    <location>
        <begin position="332"/>
        <end position="344"/>
    </location>
</feature>
<evidence type="ECO:0000256" key="10">
    <source>
        <dbReference type="ARBA" id="ARBA00023242"/>
    </source>
</evidence>
<evidence type="ECO:0000259" key="16">
    <source>
        <dbReference type="PROSITE" id="PS50103"/>
    </source>
</evidence>
<feature type="domain" description="RRM" evidence="15">
    <location>
        <begin position="123"/>
        <end position="211"/>
    </location>
</feature>
<dbReference type="InterPro" id="IPR034261">
    <property type="entry name" value="CNOT4_RRM"/>
</dbReference>
<organism evidence="17 18">
    <name type="scientific">Saccharomycopsis crataegensis</name>
    <dbReference type="NCBI Taxonomy" id="43959"/>
    <lineage>
        <taxon>Eukaryota</taxon>
        <taxon>Fungi</taxon>
        <taxon>Dikarya</taxon>
        <taxon>Ascomycota</taxon>
        <taxon>Saccharomycotina</taxon>
        <taxon>Saccharomycetes</taxon>
        <taxon>Saccharomycopsidaceae</taxon>
        <taxon>Saccharomycopsis</taxon>
    </lineage>
</organism>
<name>A0AAV5QSC1_9ASCO</name>
<evidence type="ECO:0000256" key="8">
    <source>
        <dbReference type="ARBA" id="ARBA00023054"/>
    </source>
</evidence>
<feature type="region of interest" description="Disordered" evidence="13">
    <location>
        <begin position="331"/>
        <end position="362"/>
    </location>
</feature>
<dbReference type="FunFam" id="3.30.40.10:FF:000006">
    <property type="entry name" value="CCR4-NOT transcription complex subunit 4"/>
    <property type="match status" value="1"/>
</dbReference>
<feature type="domain" description="RING-type" evidence="14">
    <location>
        <begin position="19"/>
        <end position="64"/>
    </location>
</feature>
<evidence type="ECO:0008006" key="19">
    <source>
        <dbReference type="Google" id="ProtNLM"/>
    </source>
</evidence>
<comment type="subcellular location">
    <subcellularLocation>
        <location evidence="1">Nucleus</location>
    </subcellularLocation>
</comment>
<evidence type="ECO:0000256" key="12">
    <source>
        <dbReference type="PROSITE-ProRule" id="PRU00723"/>
    </source>
</evidence>
<evidence type="ECO:0000256" key="4">
    <source>
        <dbReference type="ARBA" id="ARBA00022771"/>
    </source>
</evidence>
<evidence type="ECO:0000256" key="3">
    <source>
        <dbReference type="ARBA" id="ARBA00022723"/>
    </source>
</evidence>
<evidence type="ECO:0000256" key="5">
    <source>
        <dbReference type="ARBA" id="ARBA00022833"/>
    </source>
</evidence>
<evidence type="ECO:0000313" key="18">
    <source>
        <dbReference type="Proteomes" id="UP001360560"/>
    </source>
</evidence>
<evidence type="ECO:0000259" key="14">
    <source>
        <dbReference type="PROSITE" id="PS50089"/>
    </source>
</evidence>
<dbReference type="InterPro" id="IPR039780">
    <property type="entry name" value="Mot2"/>
</dbReference>
<dbReference type="Pfam" id="PF00076">
    <property type="entry name" value="RRM_1"/>
    <property type="match status" value="1"/>
</dbReference>
<evidence type="ECO:0000256" key="6">
    <source>
        <dbReference type="ARBA" id="ARBA00022884"/>
    </source>
</evidence>
<evidence type="ECO:0000256" key="9">
    <source>
        <dbReference type="ARBA" id="ARBA00023163"/>
    </source>
</evidence>
<dbReference type="SMART" id="SM00361">
    <property type="entry name" value="RRM_1"/>
    <property type="match status" value="1"/>
</dbReference>
<evidence type="ECO:0000256" key="7">
    <source>
        <dbReference type="ARBA" id="ARBA00023015"/>
    </source>
</evidence>
<evidence type="ECO:0000313" key="17">
    <source>
        <dbReference type="EMBL" id="GMM37190.1"/>
    </source>
</evidence>
<evidence type="ECO:0000259" key="15">
    <source>
        <dbReference type="PROSITE" id="PS50102"/>
    </source>
</evidence>